<protein>
    <recommendedName>
        <fullName evidence="4">Alpha/beta-hydrolase</fullName>
    </recommendedName>
</protein>
<organism evidence="2 3">
    <name type="scientific">Stachybotrys elegans</name>
    <dbReference type="NCBI Taxonomy" id="80388"/>
    <lineage>
        <taxon>Eukaryota</taxon>
        <taxon>Fungi</taxon>
        <taxon>Dikarya</taxon>
        <taxon>Ascomycota</taxon>
        <taxon>Pezizomycotina</taxon>
        <taxon>Sordariomycetes</taxon>
        <taxon>Hypocreomycetidae</taxon>
        <taxon>Hypocreales</taxon>
        <taxon>Stachybotryaceae</taxon>
        <taxon>Stachybotrys</taxon>
    </lineage>
</organism>
<dbReference type="EMBL" id="JAGPNK010000004">
    <property type="protein sequence ID" value="KAH7322538.1"/>
    <property type="molecule type" value="Genomic_DNA"/>
</dbReference>
<accession>A0A8K0STB4</accession>
<keyword evidence="3" id="KW-1185">Reference proteome</keyword>
<name>A0A8K0STB4_9HYPO</name>
<dbReference type="SUPFAM" id="SSF53474">
    <property type="entry name" value="alpha/beta-Hydrolases"/>
    <property type="match status" value="1"/>
</dbReference>
<dbReference type="InterPro" id="IPR029058">
    <property type="entry name" value="AB_hydrolase_fold"/>
</dbReference>
<dbReference type="Proteomes" id="UP000813444">
    <property type="component" value="Unassembled WGS sequence"/>
</dbReference>
<evidence type="ECO:0000313" key="2">
    <source>
        <dbReference type="EMBL" id="KAH7322538.1"/>
    </source>
</evidence>
<evidence type="ECO:0008006" key="4">
    <source>
        <dbReference type="Google" id="ProtNLM"/>
    </source>
</evidence>
<proteinExistence type="predicted"/>
<evidence type="ECO:0000313" key="3">
    <source>
        <dbReference type="Proteomes" id="UP000813444"/>
    </source>
</evidence>
<dbReference type="Gene3D" id="3.40.50.1820">
    <property type="entry name" value="alpha/beta hydrolase"/>
    <property type="match status" value="1"/>
</dbReference>
<comment type="caution">
    <text evidence="2">The sequence shown here is derived from an EMBL/GenBank/DDBJ whole genome shotgun (WGS) entry which is preliminary data.</text>
</comment>
<keyword evidence="1" id="KW-0732">Signal</keyword>
<feature type="chain" id="PRO_5035420397" description="Alpha/beta-hydrolase" evidence="1">
    <location>
        <begin position="18"/>
        <end position="265"/>
    </location>
</feature>
<feature type="signal peptide" evidence="1">
    <location>
        <begin position="1"/>
        <end position="17"/>
    </location>
</feature>
<dbReference type="OrthoDB" id="2141514at2759"/>
<sequence>MFSKIFLGLAGAATVLAQQPVESLYEVDASLPGHTIYRPSDMSSFEQMPVVVWGNGACSADSLSHVNFNLEVAAWGIVLISQGTPGQQGSTTPDMMKQAIDWISTNAGTGNYANVNASRIAAAGMSCGGTEAYAMVDDPRVSAYGIFNSGNLDPAQTTSIMPQINVPIFFFLGGPSDIAYENGMRDYAAVNQGVPTWVGNLPVGHGGTYGDPRGGKFGTAAQQFFRWALRADSSVNSFFTDRGAQADGWTVESKSLENLSPGEPW</sequence>
<reference evidence="2" key="1">
    <citation type="journal article" date="2021" name="Nat. Commun.">
        <title>Genetic determinants of endophytism in the Arabidopsis root mycobiome.</title>
        <authorList>
            <person name="Mesny F."/>
            <person name="Miyauchi S."/>
            <person name="Thiergart T."/>
            <person name="Pickel B."/>
            <person name="Atanasova L."/>
            <person name="Karlsson M."/>
            <person name="Huettel B."/>
            <person name="Barry K.W."/>
            <person name="Haridas S."/>
            <person name="Chen C."/>
            <person name="Bauer D."/>
            <person name="Andreopoulos W."/>
            <person name="Pangilinan J."/>
            <person name="LaButti K."/>
            <person name="Riley R."/>
            <person name="Lipzen A."/>
            <person name="Clum A."/>
            <person name="Drula E."/>
            <person name="Henrissat B."/>
            <person name="Kohler A."/>
            <person name="Grigoriev I.V."/>
            <person name="Martin F.M."/>
            <person name="Hacquard S."/>
        </authorList>
    </citation>
    <scope>NUCLEOTIDE SEQUENCE</scope>
    <source>
        <strain evidence="2">MPI-CAGE-CH-0235</strain>
    </source>
</reference>
<dbReference type="AlphaFoldDB" id="A0A8K0STB4"/>
<gene>
    <name evidence="2" type="ORF">B0I35DRAFT_476480</name>
</gene>
<evidence type="ECO:0000256" key="1">
    <source>
        <dbReference type="SAM" id="SignalP"/>
    </source>
</evidence>